<dbReference type="AlphaFoldDB" id="M2PVV3"/>
<feature type="signal peptide" evidence="3">
    <location>
        <begin position="1"/>
        <end position="16"/>
    </location>
</feature>
<name>M2PVV3_CERS8</name>
<dbReference type="InterPro" id="IPR018466">
    <property type="entry name" value="Kre9/Knh1-like_N"/>
</dbReference>
<evidence type="ECO:0000259" key="4">
    <source>
        <dbReference type="Pfam" id="PF10342"/>
    </source>
</evidence>
<keyword evidence="1 3" id="KW-0732">Signal</keyword>
<gene>
    <name evidence="5" type="ORF">CERSUDRAFT_91657</name>
</gene>
<dbReference type="OrthoDB" id="5316007at2759"/>
<sequence length="205" mass="20234">MRSFAVALALAASAYAYTVTSPTNSTGWTTSGPNVVSWTKVSTDPQNFTIVLSNQASFPPTTQVLDALVDGSLGNTTVNPPSGGWKAGSGYQVNLVQDAQNLNAILAQSNQFTIKESSSSTFSSGSSSASSAASTAALSSAPGGTLTAPSSSNTGSSTPSGSGSGALNPSTSDTSTTPANNAALPAMGMQAGVWSVLALLGAMLA</sequence>
<evidence type="ECO:0000256" key="1">
    <source>
        <dbReference type="ARBA" id="ARBA00022729"/>
    </source>
</evidence>
<dbReference type="HOGENOM" id="CLU_088618_3_0_1"/>
<feature type="domain" description="Yeast cell wall synthesis Kre9/Knh1-like N-terminal" evidence="4">
    <location>
        <begin position="21"/>
        <end position="114"/>
    </location>
</feature>
<dbReference type="STRING" id="914234.M2PVV3"/>
<keyword evidence="6" id="KW-1185">Reference proteome</keyword>
<evidence type="ECO:0000313" key="6">
    <source>
        <dbReference type="Proteomes" id="UP000016930"/>
    </source>
</evidence>
<feature type="chain" id="PRO_5004022506" description="Yeast cell wall synthesis Kre9/Knh1-like N-terminal domain-containing protein" evidence="3">
    <location>
        <begin position="17"/>
        <end position="205"/>
    </location>
</feature>
<proteinExistence type="predicted"/>
<evidence type="ECO:0000256" key="3">
    <source>
        <dbReference type="SAM" id="SignalP"/>
    </source>
</evidence>
<organism evidence="5 6">
    <name type="scientific">Ceriporiopsis subvermispora (strain B)</name>
    <name type="common">White-rot fungus</name>
    <name type="synonym">Gelatoporia subvermispora</name>
    <dbReference type="NCBI Taxonomy" id="914234"/>
    <lineage>
        <taxon>Eukaryota</taxon>
        <taxon>Fungi</taxon>
        <taxon>Dikarya</taxon>
        <taxon>Basidiomycota</taxon>
        <taxon>Agaricomycotina</taxon>
        <taxon>Agaricomycetes</taxon>
        <taxon>Polyporales</taxon>
        <taxon>Gelatoporiaceae</taxon>
        <taxon>Gelatoporia</taxon>
    </lineage>
</organism>
<reference evidence="5 6" key="1">
    <citation type="journal article" date="2012" name="Proc. Natl. Acad. Sci. U.S.A.">
        <title>Comparative genomics of Ceriporiopsis subvermispora and Phanerochaete chrysosporium provide insight into selective ligninolysis.</title>
        <authorList>
            <person name="Fernandez-Fueyo E."/>
            <person name="Ruiz-Duenas F.J."/>
            <person name="Ferreira P."/>
            <person name="Floudas D."/>
            <person name="Hibbett D.S."/>
            <person name="Canessa P."/>
            <person name="Larrondo L.F."/>
            <person name="James T.Y."/>
            <person name="Seelenfreund D."/>
            <person name="Lobos S."/>
            <person name="Polanco R."/>
            <person name="Tello M."/>
            <person name="Honda Y."/>
            <person name="Watanabe T."/>
            <person name="Watanabe T."/>
            <person name="Ryu J.S."/>
            <person name="Kubicek C.P."/>
            <person name="Schmoll M."/>
            <person name="Gaskell J."/>
            <person name="Hammel K.E."/>
            <person name="St John F.J."/>
            <person name="Vanden Wymelenberg A."/>
            <person name="Sabat G."/>
            <person name="Splinter BonDurant S."/>
            <person name="Syed K."/>
            <person name="Yadav J.S."/>
            <person name="Doddapaneni H."/>
            <person name="Subramanian V."/>
            <person name="Lavin J.L."/>
            <person name="Oguiza J.A."/>
            <person name="Perez G."/>
            <person name="Pisabarro A.G."/>
            <person name="Ramirez L."/>
            <person name="Santoyo F."/>
            <person name="Master E."/>
            <person name="Coutinho P.M."/>
            <person name="Henrissat B."/>
            <person name="Lombard V."/>
            <person name="Magnuson J.K."/>
            <person name="Kuees U."/>
            <person name="Hori C."/>
            <person name="Igarashi K."/>
            <person name="Samejima M."/>
            <person name="Held B.W."/>
            <person name="Barry K.W."/>
            <person name="LaButti K.M."/>
            <person name="Lapidus A."/>
            <person name="Lindquist E.A."/>
            <person name="Lucas S.M."/>
            <person name="Riley R."/>
            <person name="Salamov A.A."/>
            <person name="Hoffmeister D."/>
            <person name="Schwenk D."/>
            <person name="Hadar Y."/>
            <person name="Yarden O."/>
            <person name="de Vries R.P."/>
            <person name="Wiebenga A."/>
            <person name="Stenlid J."/>
            <person name="Eastwood D."/>
            <person name="Grigoriev I.V."/>
            <person name="Berka R.M."/>
            <person name="Blanchette R.A."/>
            <person name="Kersten P."/>
            <person name="Martinez A.T."/>
            <person name="Vicuna R."/>
            <person name="Cullen D."/>
        </authorList>
    </citation>
    <scope>NUCLEOTIDE SEQUENCE [LARGE SCALE GENOMIC DNA]</scope>
    <source>
        <strain evidence="5 6">B</strain>
    </source>
</reference>
<dbReference type="PANTHER" id="PTHR35185">
    <property type="entry name" value="SERINE/THREONINE-RICH PROTEIN ADG2-RELATED"/>
    <property type="match status" value="1"/>
</dbReference>
<evidence type="ECO:0000256" key="2">
    <source>
        <dbReference type="SAM" id="MobiDB-lite"/>
    </source>
</evidence>
<dbReference type="Proteomes" id="UP000016930">
    <property type="component" value="Unassembled WGS sequence"/>
</dbReference>
<feature type="region of interest" description="Disordered" evidence="2">
    <location>
        <begin position="139"/>
        <end position="179"/>
    </location>
</feature>
<feature type="compositionally biased region" description="Low complexity" evidence="2">
    <location>
        <begin position="149"/>
        <end position="161"/>
    </location>
</feature>
<dbReference type="InterPro" id="IPR052479">
    <property type="entry name" value="GPI-anchor_Adhesion_Reg"/>
</dbReference>
<dbReference type="Pfam" id="PF10342">
    <property type="entry name" value="Kre9_KNH"/>
    <property type="match status" value="1"/>
</dbReference>
<feature type="compositionally biased region" description="Polar residues" evidence="2">
    <location>
        <begin position="167"/>
        <end position="179"/>
    </location>
</feature>
<evidence type="ECO:0000313" key="5">
    <source>
        <dbReference type="EMBL" id="EMD40904.1"/>
    </source>
</evidence>
<accession>M2PVV3</accession>
<dbReference type="PANTHER" id="PTHR35185:SF1">
    <property type="entry name" value="UPF0619 GPI-ANCHORED MEMBRANE PROTEIN C1322.10"/>
    <property type="match status" value="1"/>
</dbReference>
<protein>
    <recommendedName>
        <fullName evidence="4">Yeast cell wall synthesis Kre9/Knh1-like N-terminal domain-containing protein</fullName>
    </recommendedName>
</protein>
<dbReference type="EMBL" id="KB445792">
    <property type="protein sequence ID" value="EMD40904.1"/>
    <property type="molecule type" value="Genomic_DNA"/>
</dbReference>